<dbReference type="EC" id="6.3.4.2" evidence="11"/>
<evidence type="ECO:0000256" key="5">
    <source>
        <dbReference type="ARBA" id="ARBA00022741"/>
    </source>
</evidence>
<evidence type="ECO:0000256" key="1">
    <source>
        <dbReference type="ARBA" id="ARBA00005171"/>
    </source>
</evidence>
<dbReference type="SUPFAM" id="SSF52540">
    <property type="entry name" value="P-loop containing nucleoside triphosphate hydrolases"/>
    <property type="match status" value="1"/>
</dbReference>
<dbReference type="GO" id="GO:0019856">
    <property type="term" value="P:pyrimidine nucleobase biosynthetic process"/>
    <property type="evidence" value="ECO:0007669"/>
    <property type="project" value="TreeGrafter"/>
</dbReference>
<feature type="binding site" evidence="11">
    <location>
        <position position="403"/>
    </location>
    <ligand>
        <name>L-glutamine</name>
        <dbReference type="ChEBI" id="CHEBI:58359"/>
    </ligand>
</feature>
<dbReference type="EMBL" id="DSUT01000161">
    <property type="protein sequence ID" value="HGK28820.1"/>
    <property type="molecule type" value="Genomic_DNA"/>
</dbReference>
<dbReference type="CDD" id="cd01746">
    <property type="entry name" value="GATase1_CTP_Synthase"/>
    <property type="match status" value="1"/>
</dbReference>
<dbReference type="FunFam" id="3.40.50.880:FF:000002">
    <property type="entry name" value="CTP synthase"/>
    <property type="match status" value="1"/>
</dbReference>
<dbReference type="Pfam" id="PF06418">
    <property type="entry name" value="CTP_synth_N"/>
    <property type="match status" value="1"/>
</dbReference>
<feature type="binding site" evidence="11">
    <location>
        <position position="139"/>
    </location>
    <ligand>
        <name>Mg(2+)</name>
        <dbReference type="ChEBI" id="CHEBI:18420"/>
    </ligand>
</feature>
<dbReference type="NCBIfam" id="NF003792">
    <property type="entry name" value="PRK05380.1"/>
    <property type="match status" value="1"/>
</dbReference>
<dbReference type="SUPFAM" id="SSF52317">
    <property type="entry name" value="Class I glutamine amidotransferase-like"/>
    <property type="match status" value="1"/>
</dbReference>
<evidence type="ECO:0000256" key="8">
    <source>
        <dbReference type="ARBA" id="ARBA00022962"/>
    </source>
</evidence>
<keyword evidence="3 11" id="KW-0436">Ligase</keyword>
<keyword evidence="9 11" id="KW-0665">Pyrimidine biosynthesis</keyword>
<feature type="binding site" evidence="11">
    <location>
        <begin position="14"/>
        <end position="19"/>
    </location>
    <ligand>
        <name>ATP</name>
        <dbReference type="ChEBI" id="CHEBI:30616"/>
    </ligand>
</feature>
<feature type="binding site" evidence="11">
    <location>
        <position position="240"/>
    </location>
    <ligand>
        <name>ATP</name>
        <dbReference type="ChEBI" id="CHEBI:30616"/>
    </ligand>
</feature>
<feature type="binding site" evidence="11">
    <location>
        <begin position="186"/>
        <end position="191"/>
    </location>
    <ligand>
        <name>CTP</name>
        <dbReference type="ChEBI" id="CHEBI:37563"/>
        <note>allosteric inhibitor</note>
    </ligand>
</feature>
<dbReference type="Gene3D" id="3.40.50.880">
    <property type="match status" value="1"/>
</dbReference>
<keyword evidence="7 11" id="KW-0460">Magnesium</keyword>
<feature type="binding site" evidence="11">
    <location>
        <position position="71"/>
    </location>
    <ligand>
        <name>ATP</name>
        <dbReference type="ChEBI" id="CHEBI:30616"/>
    </ligand>
</feature>
<comment type="catalytic activity">
    <reaction evidence="11">
        <text>UTP + NH4(+) + ATP = CTP + ADP + phosphate + 2 H(+)</text>
        <dbReference type="Rhea" id="RHEA:16597"/>
        <dbReference type="ChEBI" id="CHEBI:15378"/>
        <dbReference type="ChEBI" id="CHEBI:28938"/>
        <dbReference type="ChEBI" id="CHEBI:30616"/>
        <dbReference type="ChEBI" id="CHEBI:37563"/>
        <dbReference type="ChEBI" id="CHEBI:43474"/>
        <dbReference type="ChEBI" id="CHEBI:46398"/>
        <dbReference type="ChEBI" id="CHEBI:456216"/>
    </reaction>
</comment>
<comment type="caution">
    <text evidence="11">Lacks conserved residue(s) required for the propagation of feature annotation.</text>
</comment>
<feature type="domain" description="Glutamine amidotransferase" evidence="12">
    <location>
        <begin position="301"/>
        <end position="524"/>
    </location>
</feature>
<evidence type="ECO:0000256" key="2">
    <source>
        <dbReference type="ARBA" id="ARBA00007533"/>
    </source>
</evidence>
<gene>
    <name evidence="11" type="primary">pyrG</name>
    <name evidence="14" type="ORF">ENS41_07725</name>
</gene>
<dbReference type="GO" id="GO:0046872">
    <property type="term" value="F:metal ion binding"/>
    <property type="evidence" value="ECO:0007669"/>
    <property type="project" value="UniProtKB-KW"/>
</dbReference>
<feature type="region of interest" description="Amidoligase domain" evidence="11">
    <location>
        <begin position="1"/>
        <end position="265"/>
    </location>
</feature>
<evidence type="ECO:0000313" key="14">
    <source>
        <dbReference type="EMBL" id="HGK28820.1"/>
    </source>
</evidence>
<reference evidence="14" key="1">
    <citation type="journal article" date="2020" name="mSystems">
        <title>Genome- and Community-Level Interaction Insights into Carbon Utilization and Element Cycling Functions of Hydrothermarchaeota in Hydrothermal Sediment.</title>
        <authorList>
            <person name="Zhou Z."/>
            <person name="Liu Y."/>
            <person name="Xu W."/>
            <person name="Pan J."/>
            <person name="Luo Z.H."/>
            <person name="Li M."/>
        </authorList>
    </citation>
    <scope>NUCLEOTIDE SEQUENCE [LARGE SCALE GENOMIC DNA]</scope>
    <source>
        <strain evidence="14">SpSt-488</strain>
    </source>
</reference>
<dbReference type="Gene3D" id="3.40.50.300">
    <property type="entry name" value="P-loop containing nucleotide triphosphate hydrolases"/>
    <property type="match status" value="1"/>
</dbReference>
<comment type="activity regulation">
    <text evidence="11">Allosterically activated by GTP, when glutamine is the substrate; GTP has no effect on the reaction when ammonia is the substrate. The allosteric effector GTP functions by stabilizing the protein conformation that binds the tetrahedral intermediate(s) formed during glutamine hydrolysis. Inhibited by the product CTP, via allosteric rather than competitive inhibition.</text>
</comment>
<dbReference type="GO" id="GO:0005524">
    <property type="term" value="F:ATP binding"/>
    <property type="evidence" value="ECO:0007669"/>
    <property type="project" value="UniProtKB-KW"/>
</dbReference>
<evidence type="ECO:0000256" key="7">
    <source>
        <dbReference type="ARBA" id="ARBA00022842"/>
    </source>
</evidence>
<keyword evidence="6 11" id="KW-0067">ATP-binding</keyword>
<evidence type="ECO:0000256" key="11">
    <source>
        <dbReference type="HAMAP-Rule" id="MF_01227"/>
    </source>
</evidence>
<dbReference type="UniPathway" id="UPA00159">
    <property type="reaction ID" value="UER00277"/>
</dbReference>
<evidence type="ECO:0000256" key="10">
    <source>
        <dbReference type="ARBA" id="ARBA00047781"/>
    </source>
</evidence>
<dbReference type="GO" id="GO:0097268">
    <property type="term" value="C:cytoophidium"/>
    <property type="evidence" value="ECO:0007669"/>
    <property type="project" value="UniProtKB-ARBA"/>
</dbReference>
<sequence length="542" mass="60590">MAKFIFVTGGVVSSLGKGIATSSIGLLLKSRGLKVEPLKFDPYINVDPGTMSPFQHGEVFVTDDGAETDLDLGHYERFFDLNLSQDNNLTQGQIYSSVIEKERRGEYLGRTIQVVPHITGEIRDRIHKLARGRDVVITEIGGTVGDIEGLPFLESARQLALEEGRENVIFIHLTLVPYIRASCEFKTKPTQHSVKELLQIGIQPDIIMCRVETRLPEESRRKIALFCNVRPEAVIEAYDVENIYRVPLVFNEQRLDELIVRMLGLRARRPELRAWRRFVERTETAPREIEIGICGKYIGLHDAYKSVIEAVHHAAATRGVRVRIRWVDADSIRNGNVAQKLRGLAGVVVPGGFGIRGMEGKVETARFCRESGMPYLGLCVGLQVAVIEFSRAVCGLADASSTEFHPRTRHPVIFLLPQQRGVRSKGGTMRLGAYPCRLAPGSVAARCYKRPLVSERHRHRYEVNAKYLATLERHGLWASGRSPDGKLVEIVELRDHPFFVATQFHPEFKSRPLRPHPLFLGFVKASDEFDKGGAARSSGAAG</sequence>
<accession>A0A7C4GHC4</accession>
<comment type="caution">
    <text evidence="14">The sequence shown here is derived from an EMBL/GenBank/DDBJ whole genome shotgun (WGS) entry which is preliminary data.</text>
</comment>
<feature type="binding site" evidence="11">
    <location>
        <position position="352"/>
    </location>
    <ligand>
        <name>L-glutamine</name>
        <dbReference type="ChEBI" id="CHEBI:58359"/>
    </ligand>
</feature>
<comment type="subunit">
    <text evidence="11">Homotetramer.</text>
</comment>
<dbReference type="PANTHER" id="PTHR11550">
    <property type="entry name" value="CTP SYNTHASE"/>
    <property type="match status" value="1"/>
</dbReference>
<evidence type="ECO:0000256" key="3">
    <source>
        <dbReference type="ARBA" id="ARBA00022598"/>
    </source>
</evidence>
<feature type="binding site" evidence="11">
    <location>
        <position position="222"/>
    </location>
    <ligand>
        <name>CTP</name>
        <dbReference type="ChEBI" id="CHEBI:37563"/>
        <note>allosteric inhibitor</note>
    </ligand>
</feature>
<name>A0A7C4GHC4_UNCW3</name>
<dbReference type="GO" id="GO:0042802">
    <property type="term" value="F:identical protein binding"/>
    <property type="evidence" value="ECO:0007669"/>
    <property type="project" value="TreeGrafter"/>
</dbReference>
<evidence type="ECO:0000256" key="6">
    <source>
        <dbReference type="ARBA" id="ARBA00022840"/>
    </source>
</evidence>
<evidence type="ECO:0000256" key="9">
    <source>
        <dbReference type="ARBA" id="ARBA00022975"/>
    </source>
</evidence>
<dbReference type="InterPro" id="IPR004468">
    <property type="entry name" value="CTP_synthase"/>
</dbReference>
<comment type="pathway">
    <text evidence="1 11">Pyrimidine metabolism; CTP biosynthesis via de novo pathway; CTP from UDP: step 2/2.</text>
</comment>
<feature type="domain" description="CTP synthase N-terminal" evidence="13">
    <location>
        <begin position="3"/>
        <end position="265"/>
    </location>
</feature>
<organism evidence="14">
    <name type="scientific">candidate division WOR-3 bacterium</name>
    <dbReference type="NCBI Taxonomy" id="2052148"/>
    <lineage>
        <taxon>Bacteria</taxon>
        <taxon>Bacteria division WOR-3</taxon>
    </lineage>
</organism>
<dbReference type="InterPro" id="IPR017456">
    <property type="entry name" value="CTP_synthase_N"/>
</dbReference>
<feature type="binding site" evidence="11">
    <location>
        <position position="460"/>
    </location>
    <ligand>
        <name>L-glutamine</name>
        <dbReference type="ChEBI" id="CHEBI:58359"/>
    </ligand>
</feature>
<dbReference type="HAMAP" id="MF_01227">
    <property type="entry name" value="PyrG"/>
    <property type="match status" value="1"/>
</dbReference>
<dbReference type="AlphaFoldDB" id="A0A7C4GHC4"/>
<comment type="miscellaneous">
    <text evidence="11">CTPSs have evolved a hybrid strategy for distinguishing between UTP and CTP. The overlapping regions of the product feedback inhibitory and substrate sites recognize a common feature in both compounds, the triphosphate moiety. To differentiate isosteric substrate and product pyrimidine rings, an additional pocket far from the expected kinase/ligase catalytic site, specifically recognizes the cytosine and ribose portions of the product inhibitor.</text>
</comment>
<dbReference type="PANTHER" id="PTHR11550:SF0">
    <property type="entry name" value="CTP SYNTHASE-RELATED"/>
    <property type="match status" value="1"/>
</dbReference>
<feature type="binding site" evidence="11">
    <location>
        <position position="13"/>
    </location>
    <ligand>
        <name>CTP</name>
        <dbReference type="ChEBI" id="CHEBI:37563"/>
        <note>allosteric inhibitor</note>
    </ligand>
</feature>
<dbReference type="CDD" id="cd03113">
    <property type="entry name" value="CTPS_N"/>
    <property type="match status" value="1"/>
</dbReference>
<keyword evidence="8 11" id="KW-0315">Glutamine amidotransferase</keyword>
<dbReference type="InterPro" id="IPR033828">
    <property type="entry name" value="GATase1_CTP_Synthase"/>
</dbReference>
<feature type="binding site" evidence="11">
    <location>
        <position position="13"/>
    </location>
    <ligand>
        <name>UTP</name>
        <dbReference type="ChEBI" id="CHEBI:46398"/>
    </ligand>
</feature>
<protein>
    <recommendedName>
        <fullName evidence="11">CTP synthase</fullName>
        <ecNumber evidence="11">6.3.4.2</ecNumber>
    </recommendedName>
    <alternativeName>
        <fullName evidence="11">Cytidine 5'-triphosphate synthase</fullName>
    </alternativeName>
    <alternativeName>
        <fullName evidence="11">Cytidine triphosphate synthetase</fullName>
        <shortName evidence="11">CTP synthetase</shortName>
        <shortName evidence="11">CTPS</shortName>
    </alternativeName>
    <alternativeName>
        <fullName evidence="11">UTP--ammonia ligase</fullName>
    </alternativeName>
</protein>
<comment type="similarity">
    <text evidence="2 11">Belongs to the CTP synthase family.</text>
</comment>
<dbReference type="Pfam" id="PF00117">
    <property type="entry name" value="GATase"/>
    <property type="match status" value="1"/>
</dbReference>
<keyword evidence="4 11" id="KW-0479">Metal-binding</keyword>
<proteinExistence type="inferred from homology"/>
<dbReference type="PROSITE" id="PS51273">
    <property type="entry name" value="GATASE_TYPE_1"/>
    <property type="match status" value="1"/>
</dbReference>
<feature type="binding site" evidence="11">
    <location>
        <begin position="146"/>
        <end position="148"/>
    </location>
    <ligand>
        <name>CTP</name>
        <dbReference type="ChEBI" id="CHEBI:37563"/>
        <note>allosteric inhibitor</note>
    </ligand>
</feature>
<feature type="active site" description="Nucleophile; for glutamine hydrolysis" evidence="11">
    <location>
        <position position="379"/>
    </location>
</feature>
<dbReference type="GO" id="GO:0005829">
    <property type="term" value="C:cytosol"/>
    <property type="evidence" value="ECO:0007669"/>
    <property type="project" value="TreeGrafter"/>
</dbReference>
<evidence type="ECO:0000259" key="13">
    <source>
        <dbReference type="Pfam" id="PF06418"/>
    </source>
</evidence>
<dbReference type="InterPro" id="IPR017926">
    <property type="entry name" value="GATASE"/>
</dbReference>
<dbReference type="NCBIfam" id="TIGR00337">
    <property type="entry name" value="PyrG"/>
    <property type="match status" value="1"/>
</dbReference>
<feature type="binding site" evidence="11">
    <location>
        <position position="71"/>
    </location>
    <ligand>
        <name>Mg(2+)</name>
        <dbReference type="ChEBI" id="CHEBI:18420"/>
    </ligand>
</feature>
<dbReference type="InterPro" id="IPR027417">
    <property type="entry name" value="P-loop_NTPase"/>
</dbReference>
<dbReference type="FunFam" id="3.40.50.300:FF:000009">
    <property type="entry name" value="CTP synthase"/>
    <property type="match status" value="1"/>
</dbReference>
<keyword evidence="5 11" id="KW-0547">Nucleotide-binding</keyword>
<feature type="binding site" evidence="11">
    <location>
        <begin position="186"/>
        <end position="191"/>
    </location>
    <ligand>
        <name>UTP</name>
        <dbReference type="ChEBI" id="CHEBI:46398"/>
    </ligand>
</feature>
<feature type="binding site" evidence="11">
    <location>
        <position position="222"/>
    </location>
    <ligand>
        <name>UTP</name>
        <dbReference type="ChEBI" id="CHEBI:46398"/>
    </ligand>
</feature>
<dbReference type="InterPro" id="IPR029062">
    <property type="entry name" value="Class_I_gatase-like"/>
</dbReference>
<feature type="active site" evidence="11">
    <location>
        <position position="505"/>
    </location>
</feature>
<comment type="function">
    <text evidence="11">Catalyzes the ATP-dependent amination of UTP to CTP with either L-glutamine or ammonia as the source of nitrogen. Regulates intracellular CTP levels through interactions with the four ribonucleotide triphosphates.</text>
</comment>
<dbReference type="GO" id="GO:0003883">
    <property type="term" value="F:CTP synthase activity"/>
    <property type="evidence" value="ECO:0007669"/>
    <property type="project" value="UniProtKB-UniRule"/>
</dbReference>
<comment type="catalytic activity">
    <reaction evidence="11">
        <text>L-glutamine + H2O = L-glutamate + NH4(+)</text>
        <dbReference type="Rhea" id="RHEA:15889"/>
        <dbReference type="ChEBI" id="CHEBI:15377"/>
        <dbReference type="ChEBI" id="CHEBI:28938"/>
        <dbReference type="ChEBI" id="CHEBI:29985"/>
        <dbReference type="ChEBI" id="CHEBI:58359"/>
    </reaction>
</comment>
<dbReference type="GO" id="GO:0044210">
    <property type="term" value="P:'de novo' CTP biosynthetic process"/>
    <property type="evidence" value="ECO:0007669"/>
    <property type="project" value="UniProtKB-UniRule"/>
</dbReference>
<evidence type="ECO:0000259" key="12">
    <source>
        <dbReference type="Pfam" id="PF00117"/>
    </source>
</evidence>
<comment type="catalytic activity">
    <reaction evidence="10 11">
        <text>UTP + L-glutamine + ATP + H2O = CTP + L-glutamate + ADP + phosphate + 2 H(+)</text>
        <dbReference type="Rhea" id="RHEA:26426"/>
        <dbReference type="ChEBI" id="CHEBI:15377"/>
        <dbReference type="ChEBI" id="CHEBI:15378"/>
        <dbReference type="ChEBI" id="CHEBI:29985"/>
        <dbReference type="ChEBI" id="CHEBI:30616"/>
        <dbReference type="ChEBI" id="CHEBI:37563"/>
        <dbReference type="ChEBI" id="CHEBI:43474"/>
        <dbReference type="ChEBI" id="CHEBI:46398"/>
        <dbReference type="ChEBI" id="CHEBI:58359"/>
        <dbReference type="ChEBI" id="CHEBI:456216"/>
        <dbReference type="EC" id="6.3.4.2"/>
    </reaction>
</comment>
<feature type="active site" evidence="11">
    <location>
        <position position="507"/>
    </location>
</feature>
<evidence type="ECO:0000256" key="4">
    <source>
        <dbReference type="ARBA" id="ARBA00022723"/>
    </source>
</evidence>